<keyword evidence="3" id="KW-1185">Reference proteome</keyword>
<organism evidence="2 3">
    <name type="scientific">Hymenobacter polaris</name>
    <dbReference type="NCBI Taxonomy" id="2682546"/>
    <lineage>
        <taxon>Bacteria</taxon>
        <taxon>Pseudomonadati</taxon>
        <taxon>Bacteroidota</taxon>
        <taxon>Cytophagia</taxon>
        <taxon>Cytophagales</taxon>
        <taxon>Hymenobacteraceae</taxon>
        <taxon>Hymenobacter</taxon>
    </lineage>
</organism>
<evidence type="ECO:0000256" key="1">
    <source>
        <dbReference type="SAM" id="SignalP"/>
    </source>
</evidence>
<feature type="chain" id="PRO_5030614332" evidence="1">
    <location>
        <begin position="21"/>
        <end position="996"/>
    </location>
</feature>
<dbReference type="AlphaFoldDB" id="A0A7Y0AHV9"/>
<evidence type="ECO:0000313" key="3">
    <source>
        <dbReference type="Proteomes" id="UP000559626"/>
    </source>
</evidence>
<dbReference type="PANTHER" id="PTHR36842">
    <property type="entry name" value="PROTEIN TOLB HOMOLOG"/>
    <property type="match status" value="1"/>
</dbReference>
<dbReference type="Gene3D" id="2.120.10.30">
    <property type="entry name" value="TolB, C-terminal domain"/>
    <property type="match status" value="1"/>
</dbReference>
<proteinExistence type="predicted"/>
<protein>
    <submittedName>
        <fullName evidence="2">Uncharacterized protein</fullName>
    </submittedName>
</protein>
<dbReference type="RefSeq" id="WP_169533320.1">
    <property type="nucleotide sequence ID" value="NZ_JABBGH010000003.1"/>
</dbReference>
<accession>A0A7Y0AHV9</accession>
<dbReference type="EMBL" id="JABBGH010000003">
    <property type="protein sequence ID" value="NML67669.1"/>
    <property type="molecule type" value="Genomic_DNA"/>
</dbReference>
<feature type="signal peptide" evidence="1">
    <location>
        <begin position="1"/>
        <end position="20"/>
    </location>
</feature>
<gene>
    <name evidence="2" type="ORF">HHL22_20910</name>
</gene>
<reference evidence="2 3" key="1">
    <citation type="submission" date="2020-04" db="EMBL/GenBank/DDBJ databases">
        <title>Hymenobacter polaris sp. nov., isolated from Arctic soil.</title>
        <authorList>
            <person name="Dahal R.H."/>
        </authorList>
    </citation>
    <scope>NUCLEOTIDE SEQUENCE [LARGE SCALE GENOMIC DNA]</scope>
    <source>
        <strain evidence="2 3">RP-2-7</strain>
    </source>
</reference>
<dbReference type="InterPro" id="IPR011042">
    <property type="entry name" value="6-blade_b-propeller_TolB-like"/>
</dbReference>
<keyword evidence="1" id="KW-0732">Signal</keyword>
<sequence>MPRPLFLLLGLLASAAVARAQSLPVITQNPPGLRWQQVQTPHFRVLYPLGLDTAAQRTAARLEALHQADGQTLGVEAHPVAVVLQNQTTVSNGFVTFLPRHAEFFTTPDQTQGLGTVDWLDGLAVHEFRHVNQFDKARQGFGRVVVPLLGEGGLGVAAVGVPQWFFEGDAVGTETALTRSGRGRIPLFGVGLRANLLSGLRYGYQEAVNGSLRDNVPNWYVLGYYLTSYAKAHYGANVWRRALDQYYRFPFYPFSFSNGLRRTTGLRVEDLYQRTMAELDSTWRAELAARPAPTPVTELAGQPASRVFTQYQFPQYVSDSTLLVLKSGLGDIQQLVLLSRRRPLSAHLNIVDSVAADSIKRHLPDSLARHVFTLGPLNLPDMLSVGGGRAAWVEFRQQPRWGQVVYSEVKVLDLATGRVHRLARGTRYTAAALSPDGRQLVVTQTSPGYHHALLVLDANTGQVLHTLPNPRNDFYQQPRFLADGRLVAVALSAAGKTLQLLNPATGQTQNLLPVANVNLANPQPWGDYVLYNSPQTGVDNVFAVSQKNGLTYQVTNRPYGAYHATVSPDGRHLAFHDYRATGARVVEMPLDPATWLALPTPARQDAPAGPYAEKLAAGEPAAPHITALLASPDSVGPRYGVRRYRPLAHAFRLFSYGVVQSPDGANVSLGVRSQDYLSTTQVFAGLLYNQTERTLGATGALSYQGLPVVLDAEISYQGRNAARYFDRARPLDSLRLTQWQVARVLLGGRLPLVLTRGKYLQALTLGAYYLGEQVYNYVAPSRSLYETGPTAPLHAVQTYLSYASQLKQSARDVAPRGGGTLLATYRTTPFGTALQATQVGVQAGLYLPGLGRHHALRLRGGFQYQQQSQYAFASAISFPRVEPDYLSFDRLAVGSADYNLPLAYLHAALGRVLYVQRLRATAFGDFARGSNLLAVQQGRQLVNQRFLTDFYNAGVDFWVLFNVFHLRTPLEAGVRIGYSSLRQQVLVQPLAFSVRL</sequence>
<dbReference type="Proteomes" id="UP000559626">
    <property type="component" value="Unassembled WGS sequence"/>
</dbReference>
<comment type="caution">
    <text evidence="2">The sequence shown here is derived from an EMBL/GenBank/DDBJ whole genome shotgun (WGS) entry which is preliminary data.</text>
</comment>
<name>A0A7Y0AHV9_9BACT</name>
<dbReference type="SUPFAM" id="SSF82171">
    <property type="entry name" value="DPP6 N-terminal domain-like"/>
    <property type="match status" value="1"/>
</dbReference>
<evidence type="ECO:0000313" key="2">
    <source>
        <dbReference type="EMBL" id="NML67669.1"/>
    </source>
</evidence>